<dbReference type="InterPro" id="IPR057670">
    <property type="entry name" value="SH3_retrovirus"/>
</dbReference>
<dbReference type="GO" id="GO:0003676">
    <property type="term" value="F:nucleic acid binding"/>
    <property type="evidence" value="ECO:0007669"/>
    <property type="project" value="InterPro"/>
</dbReference>
<dbReference type="Gene3D" id="4.10.60.10">
    <property type="entry name" value="Zinc finger, CCHC-type"/>
    <property type="match status" value="1"/>
</dbReference>
<dbReference type="Pfam" id="PF22936">
    <property type="entry name" value="Pol_BBD"/>
    <property type="match status" value="1"/>
</dbReference>
<dbReference type="AlphaFoldDB" id="A0A2I0JIK3"/>
<name>A0A2I0JIK3_PUNGR</name>
<reference evidence="4 5" key="1">
    <citation type="submission" date="2017-11" db="EMBL/GenBank/DDBJ databases">
        <title>De-novo sequencing of pomegranate (Punica granatum L.) genome.</title>
        <authorList>
            <person name="Akparov Z."/>
            <person name="Amiraslanov A."/>
            <person name="Hajiyeva S."/>
            <person name="Abbasov M."/>
            <person name="Kaur K."/>
            <person name="Hamwieh A."/>
            <person name="Solovyev V."/>
            <person name="Salamov A."/>
            <person name="Braich B."/>
            <person name="Kosarev P."/>
            <person name="Mahmoud A."/>
            <person name="Hajiyev E."/>
            <person name="Babayeva S."/>
            <person name="Izzatullayeva V."/>
            <person name="Mammadov A."/>
            <person name="Mammadov A."/>
            <person name="Sharifova S."/>
            <person name="Ojaghi J."/>
            <person name="Eynullazada K."/>
            <person name="Bayramov B."/>
            <person name="Abdulazimova A."/>
            <person name="Shahmuradov I."/>
        </authorList>
    </citation>
    <scope>NUCLEOTIDE SEQUENCE [LARGE SCALE GENOMIC DNA]</scope>
    <source>
        <strain evidence="5">cv. AG2017</strain>
        <tissue evidence="4">Leaf</tissue>
    </source>
</reference>
<dbReference type="PROSITE" id="PS50158">
    <property type="entry name" value="ZF_CCHC"/>
    <property type="match status" value="1"/>
</dbReference>
<dbReference type="PANTHER" id="PTHR47592:SF27">
    <property type="entry name" value="OS08G0421700 PROTEIN"/>
    <property type="match status" value="1"/>
</dbReference>
<dbReference type="InterPro" id="IPR013103">
    <property type="entry name" value="RVT_2"/>
</dbReference>
<evidence type="ECO:0000259" key="3">
    <source>
        <dbReference type="PROSITE" id="PS50158"/>
    </source>
</evidence>
<dbReference type="InterPro" id="IPR001878">
    <property type="entry name" value="Znf_CCHC"/>
</dbReference>
<dbReference type="STRING" id="22663.A0A2I0JIK3"/>
<dbReference type="Pfam" id="PF00098">
    <property type="entry name" value="zf-CCHC"/>
    <property type="match status" value="1"/>
</dbReference>
<evidence type="ECO:0000256" key="2">
    <source>
        <dbReference type="SAM" id="MobiDB-lite"/>
    </source>
</evidence>
<dbReference type="InterPro" id="IPR054722">
    <property type="entry name" value="PolX-like_BBD"/>
</dbReference>
<feature type="region of interest" description="Disordered" evidence="2">
    <location>
        <begin position="286"/>
        <end position="313"/>
    </location>
</feature>
<keyword evidence="1" id="KW-0862">Zinc</keyword>
<feature type="domain" description="CCHC-type" evidence="3">
    <location>
        <begin position="121"/>
        <end position="135"/>
    </location>
</feature>
<dbReference type="Pfam" id="PF14223">
    <property type="entry name" value="Retrotran_gag_2"/>
    <property type="match status" value="1"/>
</dbReference>
<dbReference type="GO" id="GO:0008270">
    <property type="term" value="F:zinc ion binding"/>
    <property type="evidence" value="ECO:0007669"/>
    <property type="project" value="UniProtKB-KW"/>
</dbReference>
<evidence type="ECO:0000256" key="1">
    <source>
        <dbReference type="PROSITE-ProRule" id="PRU00047"/>
    </source>
</evidence>
<feature type="compositionally biased region" description="Basic residues" evidence="2">
    <location>
        <begin position="101"/>
        <end position="117"/>
    </location>
</feature>
<dbReference type="Proteomes" id="UP000233551">
    <property type="component" value="Unassembled WGS sequence"/>
</dbReference>
<dbReference type="SUPFAM" id="SSF57756">
    <property type="entry name" value="Retrovirus zinc finger-like domains"/>
    <property type="match status" value="1"/>
</dbReference>
<feature type="region of interest" description="Disordered" evidence="2">
    <location>
        <begin position="76"/>
        <end position="117"/>
    </location>
</feature>
<keyword evidence="5" id="KW-1185">Reference proteome</keyword>
<evidence type="ECO:0000313" key="5">
    <source>
        <dbReference type="Proteomes" id="UP000233551"/>
    </source>
</evidence>
<gene>
    <name evidence="4" type="ORF">CRG98_023524</name>
</gene>
<dbReference type="Pfam" id="PF25597">
    <property type="entry name" value="SH3_retrovirus"/>
    <property type="match status" value="1"/>
</dbReference>
<dbReference type="InterPro" id="IPR036875">
    <property type="entry name" value="Znf_CCHC_sf"/>
</dbReference>
<accession>A0A2I0JIK3</accession>
<proteinExistence type="predicted"/>
<protein>
    <recommendedName>
        <fullName evidence="3">CCHC-type domain-containing protein</fullName>
    </recommendedName>
</protein>
<evidence type="ECO:0000313" key="4">
    <source>
        <dbReference type="EMBL" id="PKI56092.1"/>
    </source>
</evidence>
<dbReference type="SMART" id="SM00343">
    <property type="entry name" value="ZnF_C2HC"/>
    <property type="match status" value="1"/>
</dbReference>
<keyword evidence="1" id="KW-0863">Zinc-finger</keyword>
<keyword evidence="1" id="KW-0479">Metal-binding</keyword>
<dbReference type="EMBL" id="PGOL01001630">
    <property type="protein sequence ID" value="PKI56092.1"/>
    <property type="molecule type" value="Genomic_DNA"/>
</dbReference>
<dbReference type="Pfam" id="PF07727">
    <property type="entry name" value="RVT_2"/>
    <property type="match status" value="1"/>
</dbReference>
<sequence>MAVHMSNFQDIINQLTNLEIILPDELQACLLLGTLPDNWDTLVVALSNSAPNGKLLLATVTDSLFNEETRRKGTGISIQSEALVTEQRGRSQSRNFSSKHSNSRGKSRGRSKSKMRKGVTCYHCGKEGHYKRECRALKKNQSGNETELGCKLLLKKVRHVPEIRLNLISMGQLDDEGYSNEFSNGRWKLSKGSLIVARGQKTDTLYRPRARHNSGQCIFLGYAPEEFGYRFWDPDNKKIIRSRDVVFFENPTIEDLQKLEKARVGNPHEISIPVPIDVEHPVEEVPGEYEETTTGGEIPQVDDDVTTDDTGSQLQLEPADLPRQSDRIRRPSIRYPPHEYVLLTDGGEPERYGEAVAYEHKEHWLKAMNEEMNSLSENHTLKTENSRPRYKARLVVKGFNQKKGVDFEEIFSPVVKMSSIRVVLALAASLNLEIEQLDVKTAFLHGDLEEEIYMEQPEGFRVKGKEHLVCRLRKSLYGLKQAPR</sequence>
<organism evidence="4 5">
    <name type="scientific">Punica granatum</name>
    <name type="common">Pomegranate</name>
    <dbReference type="NCBI Taxonomy" id="22663"/>
    <lineage>
        <taxon>Eukaryota</taxon>
        <taxon>Viridiplantae</taxon>
        <taxon>Streptophyta</taxon>
        <taxon>Embryophyta</taxon>
        <taxon>Tracheophyta</taxon>
        <taxon>Spermatophyta</taxon>
        <taxon>Magnoliopsida</taxon>
        <taxon>eudicotyledons</taxon>
        <taxon>Gunneridae</taxon>
        <taxon>Pentapetalae</taxon>
        <taxon>rosids</taxon>
        <taxon>malvids</taxon>
        <taxon>Myrtales</taxon>
        <taxon>Lythraceae</taxon>
        <taxon>Punica</taxon>
    </lineage>
</organism>
<comment type="caution">
    <text evidence="4">The sequence shown here is derived from an EMBL/GenBank/DDBJ whole genome shotgun (WGS) entry which is preliminary data.</text>
</comment>
<dbReference type="PANTHER" id="PTHR47592">
    <property type="entry name" value="PBF68 PROTEIN"/>
    <property type="match status" value="1"/>
</dbReference>